<name>A0A258D3U6_CAUVI</name>
<gene>
    <name evidence="1" type="ORF">B7Z12_12980</name>
</gene>
<dbReference type="AlphaFoldDB" id="A0A258D3U6"/>
<proteinExistence type="predicted"/>
<accession>A0A258D3U6</accession>
<evidence type="ECO:0000313" key="2">
    <source>
        <dbReference type="Proteomes" id="UP000215616"/>
    </source>
</evidence>
<dbReference type="EMBL" id="NCDQ01000211">
    <property type="protein sequence ID" value="OYX01993.1"/>
    <property type="molecule type" value="Genomic_DNA"/>
</dbReference>
<evidence type="ECO:0000313" key="1">
    <source>
        <dbReference type="EMBL" id="OYX01993.1"/>
    </source>
</evidence>
<dbReference type="Proteomes" id="UP000215616">
    <property type="component" value="Unassembled WGS sequence"/>
</dbReference>
<organism evidence="1 2">
    <name type="scientific">Caulobacter vibrioides</name>
    <name type="common">Caulobacter crescentus</name>
    <dbReference type="NCBI Taxonomy" id="155892"/>
    <lineage>
        <taxon>Bacteria</taxon>
        <taxon>Pseudomonadati</taxon>
        <taxon>Pseudomonadota</taxon>
        <taxon>Alphaproteobacteria</taxon>
        <taxon>Caulobacterales</taxon>
        <taxon>Caulobacteraceae</taxon>
        <taxon>Caulobacter</taxon>
    </lineage>
</organism>
<comment type="caution">
    <text evidence="1">The sequence shown here is derived from an EMBL/GenBank/DDBJ whole genome shotgun (WGS) entry which is preliminary data.</text>
</comment>
<reference evidence="1 2" key="1">
    <citation type="submission" date="2017-03" db="EMBL/GenBank/DDBJ databases">
        <title>Lifting the veil on microbial sulfur biogeochemistry in mining wastewaters.</title>
        <authorList>
            <person name="Kantor R.S."/>
            <person name="Colenbrander Nelson T."/>
            <person name="Marshall S."/>
            <person name="Bennett D."/>
            <person name="Apte S."/>
            <person name="Camacho D."/>
            <person name="Thomas B.C."/>
            <person name="Warren L.A."/>
            <person name="Banfield J.F."/>
        </authorList>
    </citation>
    <scope>NUCLEOTIDE SEQUENCE [LARGE SCALE GENOMIC DNA]</scope>
    <source>
        <strain evidence="1">32-67-7</strain>
    </source>
</reference>
<protein>
    <submittedName>
        <fullName evidence="1">Uncharacterized protein</fullName>
    </submittedName>
</protein>
<sequence>MLARTPSCVECGLPWGSPRFKHEDEAPLYWSDTGLLCSSGCAQTHFAKRRAEGTFAGVPAECPVEV</sequence>